<name>A0A834T1B5_9FABA</name>
<feature type="region of interest" description="Disordered" evidence="1">
    <location>
        <begin position="125"/>
        <end position="159"/>
    </location>
</feature>
<evidence type="ECO:0000313" key="3">
    <source>
        <dbReference type="Proteomes" id="UP000634136"/>
    </source>
</evidence>
<evidence type="ECO:0000256" key="1">
    <source>
        <dbReference type="SAM" id="MobiDB-lite"/>
    </source>
</evidence>
<protein>
    <submittedName>
        <fullName evidence="2">Uncharacterized protein</fullName>
    </submittedName>
</protein>
<proteinExistence type="predicted"/>
<organism evidence="2 3">
    <name type="scientific">Senna tora</name>
    <dbReference type="NCBI Taxonomy" id="362788"/>
    <lineage>
        <taxon>Eukaryota</taxon>
        <taxon>Viridiplantae</taxon>
        <taxon>Streptophyta</taxon>
        <taxon>Embryophyta</taxon>
        <taxon>Tracheophyta</taxon>
        <taxon>Spermatophyta</taxon>
        <taxon>Magnoliopsida</taxon>
        <taxon>eudicotyledons</taxon>
        <taxon>Gunneridae</taxon>
        <taxon>Pentapetalae</taxon>
        <taxon>rosids</taxon>
        <taxon>fabids</taxon>
        <taxon>Fabales</taxon>
        <taxon>Fabaceae</taxon>
        <taxon>Caesalpinioideae</taxon>
        <taxon>Cassia clade</taxon>
        <taxon>Senna</taxon>
    </lineage>
</organism>
<sequence length="159" mass="17336">MGDLCVILTCNGKQNRGRLLLCLPLRVLPIVLGKMPIEDEGGERPRVRKRAEASTYVSINDLPFALLTQRIFSAERWEKSQKNSKQAGLIPTIRELIAARQTVSELEDALAAKDATISEMLRVSSDRFGSAGGGPSSVKRELVSPPGPPPEFGLPVEKD</sequence>
<comment type="caution">
    <text evidence="2">The sequence shown here is derived from an EMBL/GenBank/DDBJ whole genome shotgun (WGS) entry which is preliminary data.</text>
</comment>
<dbReference type="EMBL" id="JAAIUW010000012">
    <property type="protein sequence ID" value="KAF7807269.1"/>
    <property type="molecule type" value="Genomic_DNA"/>
</dbReference>
<dbReference type="Proteomes" id="UP000634136">
    <property type="component" value="Unassembled WGS sequence"/>
</dbReference>
<accession>A0A834T1B5</accession>
<dbReference type="AlphaFoldDB" id="A0A834T1B5"/>
<evidence type="ECO:0000313" key="2">
    <source>
        <dbReference type="EMBL" id="KAF7807269.1"/>
    </source>
</evidence>
<reference evidence="2" key="1">
    <citation type="submission" date="2020-09" db="EMBL/GenBank/DDBJ databases">
        <title>Genome-Enabled Discovery of Anthraquinone Biosynthesis in Senna tora.</title>
        <authorList>
            <person name="Kang S.-H."/>
            <person name="Pandey R.P."/>
            <person name="Lee C.-M."/>
            <person name="Sim J.-S."/>
            <person name="Jeong J.-T."/>
            <person name="Choi B.-S."/>
            <person name="Jung M."/>
            <person name="Ginzburg D."/>
            <person name="Zhao K."/>
            <person name="Won S.Y."/>
            <person name="Oh T.-J."/>
            <person name="Yu Y."/>
            <person name="Kim N.-H."/>
            <person name="Lee O.R."/>
            <person name="Lee T.-H."/>
            <person name="Bashyal P."/>
            <person name="Kim T.-S."/>
            <person name="Lee W.-H."/>
            <person name="Kawkins C."/>
            <person name="Kim C.-K."/>
            <person name="Kim J.S."/>
            <person name="Ahn B.O."/>
            <person name="Rhee S.Y."/>
            <person name="Sohng J.K."/>
        </authorList>
    </citation>
    <scope>NUCLEOTIDE SEQUENCE</scope>
    <source>
        <tissue evidence="2">Leaf</tissue>
    </source>
</reference>
<keyword evidence="3" id="KW-1185">Reference proteome</keyword>
<gene>
    <name evidence="2" type="ORF">G2W53_039430</name>
</gene>